<dbReference type="InterPro" id="IPR018925">
    <property type="entry name" value="XtmA-like_N"/>
</dbReference>
<evidence type="ECO:0000256" key="1">
    <source>
        <dbReference type="SAM" id="Coils"/>
    </source>
</evidence>
<dbReference type="Proteomes" id="UP000574133">
    <property type="component" value="Unassembled WGS sequence"/>
</dbReference>
<dbReference type="EMBL" id="JACJVN010000017">
    <property type="protein sequence ID" value="MBB6676497.1"/>
    <property type="molecule type" value="Genomic_DNA"/>
</dbReference>
<evidence type="ECO:0000256" key="2">
    <source>
        <dbReference type="SAM" id="MobiDB-lite"/>
    </source>
</evidence>
<evidence type="ECO:0000313" key="4">
    <source>
        <dbReference type="EMBL" id="MBB6676497.1"/>
    </source>
</evidence>
<dbReference type="NCBIfam" id="NF040601">
    <property type="entry name" value="TerS_not_xtmA"/>
    <property type="match status" value="1"/>
</dbReference>
<accession>A0A841TBW0</accession>
<keyword evidence="1" id="KW-0175">Coiled coil</keyword>
<comment type="caution">
    <text evidence="4">The sequence shown here is derived from an EMBL/GenBank/DDBJ whole genome shotgun (WGS) entry which is preliminary data.</text>
</comment>
<dbReference type="RefSeq" id="WP_185177791.1">
    <property type="nucleotide sequence ID" value="NZ_CBCSEP010000004.1"/>
</dbReference>
<dbReference type="AlphaFoldDB" id="A0A841TBW0"/>
<reference evidence="4 5" key="1">
    <citation type="submission" date="2020-08" db="EMBL/GenBank/DDBJ databases">
        <title>Cohnella phylogeny.</title>
        <authorList>
            <person name="Dunlap C."/>
        </authorList>
    </citation>
    <scope>NUCLEOTIDE SEQUENCE [LARGE SCALE GENOMIC DNA]</scope>
    <source>
        <strain evidence="4 5">DSM 103658</strain>
    </source>
</reference>
<name>A0A841TBW0_9BACL</name>
<dbReference type="Pfam" id="PF10668">
    <property type="entry name" value="Phage_terminase"/>
    <property type="match status" value="1"/>
</dbReference>
<sequence>MSREPSPEQKRALKIWLKDRTKKPKEIAEIVGVSPELVRKWKSLGRWEQIPEKRPRGGQRGNKNAKGNKGGSGAPPGNDRAVKHGLFRKFMPQDGDFLEIMDMVAEMEPLDMLWQNIITQFTAIIRAPAIMHVTAKDEMIKEIKKQKFEIHSEVDEETGQEKPKQMLVEEEFEFQFSWDRYATFLKAQSVAMAEFRSMVKQFMTAAPENDERRAKLELMQAQIDKAKVDAEKARAEIKKLGGDGSGASDDGFMDALKGKAAEVWSDGGTEA</sequence>
<gene>
    <name evidence="4" type="ORF">H4Q31_04055</name>
</gene>
<feature type="domain" description="PBSX phage terminase small subunit-like N-terminal" evidence="3">
    <location>
        <begin position="1"/>
        <end position="49"/>
    </location>
</feature>
<evidence type="ECO:0000313" key="5">
    <source>
        <dbReference type="Proteomes" id="UP000574133"/>
    </source>
</evidence>
<keyword evidence="5" id="KW-1185">Reference proteome</keyword>
<organism evidence="4 5">
    <name type="scientific">Cohnella lubricantis</name>
    <dbReference type="NCBI Taxonomy" id="2163172"/>
    <lineage>
        <taxon>Bacteria</taxon>
        <taxon>Bacillati</taxon>
        <taxon>Bacillota</taxon>
        <taxon>Bacilli</taxon>
        <taxon>Bacillales</taxon>
        <taxon>Paenibacillaceae</taxon>
        <taxon>Cohnella</taxon>
    </lineage>
</organism>
<proteinExistence type="predicted"/>
<evidence type="ECO:0000259" key="3">
    <source>
        <dbReference type="Pfam" id="PF10668"/>
    </source>
</evidence>
<protein>
    <recommendedName>
        <fullName evidence="3">PBSX phage terminase small subunit-like N-terminal domain-containing protein</fullName>
    </recommendedName>
</protein>
<feature type="region of interest" description="Disordered" evidence="2">
    <location>
        <begin position="44"/>
        <end position="81"/>
    </location>
</feature>
<feature type="coiled-coil region" evidence="1">
    <location>
        <begin position="209"/>
        <end position="243"/>
    </location>
</feature>